<proteinExistence type="predicted"/>
<evidence type="ECO:0000256" key="1">
    <source>
        <dbReference type="SAM" id="MobiDB-lite"/>
    </source>
</evidence>
<feature type="compositionally biased region" description="Polar residues" evidence="1">
    <location>
        <begin position="72"/>
        <end position="108"/>
    </location>
</feature>
<dbReference type="AlphaFoldDB" id="A0ABD3GU99"/>
<feature type="region of interest" description="Disordered" evidence="1">
    <location>
        <begin position="40"/>
        <end position="145"/>
    </location>
</feature>
<name>A0ABD3GU99_9MARC</name>
<comment type="caution">
    <text evidence="2">The sequence shown here is derived from an EMBL/GenBank/DDBJ whole genome shotgun (WGS) entry which is preliminary data.</text>
</comment>
<dbReference type="Proteomes" id="UP001633002">
    <property type="component" value="Unassembled WGS sequence"/>
</dbReference>
<organism evidence="2 3">
    <name type="scientific">Riccia sorocarpa</name>
    <dbReference type="NCBI Taxonomy" id="122646"/>
    <lineage>
        <taxon>Eukaryota</taxon>
        <taxon>Viridiplantae</taxon>
        <taxon>Streptophyta</taxon>
        <taxon>Embryophyta</taxon>
        <taxon>Marchantiophyta</taxon>
        <taxon>Marchantiopsida</taxon>
        <taxon>Marchantiidae</taxon>
        <taxon>Marchantiales</taxon>
        <taxon>Ricciaceae</taxon>
        <taxon>Riccia</taxon>
    </lineage>
</organism>
<gene>
    <name evidence="2" type="ORF">R1sor_024355</name>
</gene>
<feature type="compositionally biased region" description="Gly residues" evidence="1">
    <location>
        <begin position="58"/>
        <end position="71"/>
    </location>
</feature>
<feature type="compositionally biased region" description="Basic and acidic residues" evidence="1">
    <location>
        <begin position="111"/>
        <end position="122"/>
    </location>
</feature>
<evidence type="ECO:0000313" key="2">
    <source>
        <dbReference type="EMBL" id="KAL3681399.1"/>
    </source>
</evidence>
<dbReference type="EMBL" id="JBJQOH010000007">
    <property type="protein sequence ID" value="KAL3681399.1"/>
    <property type="molecule type" value="Genomic_DNA"/>
</dbReference>
<feature type="region of interest" description="Disordered" evidence="1">
    <location>
        <begin position="1"/>
        <end position="26"/>
    </location>
</feature>
<keyword evidence="3" id="KW-1185">Reference proteome</keyword>
<accession>A0ABD3GU99</accession>
<protein>
    <submittedName>
        <fullName evidence="2">Uncharacterized protein</fullName>
    </submittedName>
</protein>
<reference evidence="2 3" key="1">
    <citation type="submission" date="2024-09" db="EMBL/GenBank/DDBJ databases">
        <title>Chromosome-scale assembly of Riccia sorocarpa.</title>
        <authorList>
            <person name="Paukszto L."/>
        </authorList>
    </citation>
    <scope>NUCLEOTIDE SEQUENCE [LARGE SCALE GENOMIC DNA]</scope>
    <source>
        <strain evidence="2">LP-2024</strain>
        <tissue evidence="2">Aerial parts of the thallus</tissue>
    </source>
</reference>
<evidence type="ECO:0000313" key="3">
    <source>
        <dbReference type="Proteomes" id="UP001633002"/>
    </source>
</evidence>
<sequence length="145" mass="15370">MEEGTGVEQRGGMPNPEVPRVPFTPRNANVVVLNRAVSQPTKTKISETMLIGQHDGFTSGGTYGRQGGAKNGGTSSSPKSTPLKENSPVRTVSVASSPRINRSVSPNVPTHEMRAEGTRQESKGSATDPVEPKLDGSKAWTDLFP</sequence>